<evidence type="ECO:0000256" key="6">
    <source>
        <dbReference type="ARBA" id="ARBA00022485"/>
    </source>
</evidence>
<evidence type="ECO:0000256" key="7">
    <source>
        <dbReference type="ARBA" id="ARBA00022723"/>
    </source>
</evidence>
<evidence type="ECO:0000256" key="11">
    <source>
        <dbReference type="ARBA" id="ARBA00031081"/>
    </source>
</evidence>
<evidence type="ECO:0000256" key="4">
    <source>
        <dbReference type="ARBA" id="ARBA00012926"/>
    </source>
</evidence>
<evidence type="ECO:0000256" key="9">
    <source>
        <dbReference type="ARBA" id="ARBA00023014"/>
    </source>
</evidence>
<name>A0A1N6GIV4_9RHOB</name>
<dbReference type="Pfam" id="PF00694">
    <property type="entry name" value="Aconitase_C"/>
    <property type="match status" value="1"/>
</dbReference>
<dbReference type="NCBIfam" id="NF009520">
    <property type="entry name" value="PRK12881.1"/>
    <property type="match status" value="1"/>
</dbReference>
<dbReference type="STRING" id="1217970.SAMN05444002_2525"/>
<feature type="domain" description="Aconitase/3-isopropylmalate dehydratase large subunit alpha/beta/alpha" evidence="13">
    <location>
        <begin position="67"/>
        <end position="534"/>
    </location>
</feature>
<reference evidence="16" key="1">
    <citation type="submission" date="2016-11" db="EMBL/GenBank/DDBJ databases">
        <authorList>
            <person name="Varghese N."/>
            <person name="Submissions S."/>
        </authorList>
    </citation>
    <scope>NUCLEOTIDE SEQUENCE [LARGE SCALE GENOMIC DNA]</scope>
    <source>
        <strain evidence="16">DSM 29440</strain>
    </source>
</reference>
<dbReference type="GO" id="GO:0006099">
    <property type="term" value="P:tricarboxylic acid cycle"/>
    <property type="evidence" value="ECO:0007669"/>
    <property type="project" value="UniProtKB-UniPathway"/>
</dbReference>
<feature type="domain" description="Aconitase A/isopropylmalate dehydratase small subunit swivel" evidence="14">
    <location>
        <begin position="662"/>
        <end position="785"/>
    </location>
</feature>
<dbReference type="SUPFAM" id="SSF53732">
    <property type="entry name" value="Aconitase iron-sulfur domain"/>
    <property type="match status" value="1"/>
</dbReference>
<evidence type="ECO:0000256" key="1">
    <source>
        <dbReference type="ARBA" id="ARBA00001966"/>
    </source>
</evidence>
<dbReference type="Gene3D" id="3.20.19.10">
    <property type="entry name" value="Aconitase, domain 4"/>
    <property type="match status" value="1"/>
</dbReference>
<dbReference type="InterPro" id="IPR018136">
    <property type="entry name" value="Aconitase_4Fe-4S_BS"/>
</dbReference>
<dbReference type="PANTHER" id="PTHR11670">
    <property type="entry name" value="ACONITASE/IRON-RESPONSIVE ELEMENT FAMILY MEMBER"/>
    <property type="match status" value="1"/>
</dbReference>
<dbReference type="Pfam" id="PF00330">
    <property type="entry name" value="Aconitase"/>
    <property type="match status" value="1"/>
</dbReference>
<comment type="pathway">
    <text evidence="2">Carbohydrate metabolism; tricarboxylic acid cycle; isocitrate from oxaloacetate: step 2/2.</text>
</comment>
<evidence type="ECO:0000313" key="16">
    <source>
        <dbReference type="Proteomes" id="UP000184932"/>
    </source>
</evidence>
<evidence type="ECO:0000256" key="10">
    <source>
        <dbReference type="ARBA" id="ARBA00023501"/>
    </source>
</evidence>
<dbReference type="GO" id="GO:0051539">
    <property type="term" value="F:4 iron, 4 sulfur cluster binding"/>
    <property type="evidence" value="ECO:0007669"/>
    <property type="project" value="UniProtKB-KW"/>
</dbReference>
<comment type="catalytic activity">
    <reaction evidence="10">
        <text>citrate = D-threo-isocitrate</text>
        <dbReference type="Rhea" id="RHEA:10336"/>
        <dbReference type="ChEBI" id="CHEBI:15562"/>
        <dbReference type="ChEBI" id="CHEBI:16947"/>
        <dbReference type="EC" id="4.2.1.3"/>
    </reaction>
</comment>
<gene>
    <name evidence="15" type="ORF">SAMN05444002_2525</name>
</gene>
<keyword evidence="16" id="KW-1185">Reference proteome</keyword>
<evidence type="ECO:0000256" key="5">
    <source>
        <dbReference type="ARBA" id="ARBA00019378"/>
    </source>
</evidence>
<dbReference type="OrthoDB" id="9764318at2"/>
<evidence type="ECO:0000256" key="2">
    <source>
        <dbReference type="ARBA" id="ARBA00004717"/>
    </source>
</evidence>
<dbReference type="EC" id="4.2.1.3" evidence="4"/>
<dbReference type="PROSITE" id="PS01244">
    <property type="entry name" value="ACONITASE_2"/>
    <property type="match status" value="1"/>
</dbReference>
<dbReference type="AlphaFoldDB" id="A0A1N6GIV4"/>
<dbReference type="UniPathway" id="UPA00223">
    <property type="reaction ID" value="UER00718"/>
</dbReference>
<protein>
    <recommendedName>
        <fullName evidence="5">Aconitate hydratase A</fullName>
        <ecNumber evidence="4">4.2.1.3</ecNumber>
    </recommendedName>
    <alternativeName>
        <fullName evidence="12">Iron-responsive protein-like</fullName>
    </alternativeName>
    <alternativeName>
        <fullName evidence="11">RNA-binding protein</fullName>
    </alternativeName>
</protein>
<dbReference type="NCBIfam" id="NF006757">
    <property type="entry name" value="PRK09277.1"/>
    <property type="match status" value="1"/>
</dbReference>
<sequence length="878" mass="94128">MTRLTRVRPDGRDVQFTDLANVLGARLPRLPHVLRLLSENHLRDTGAPAPLLAALDDWLEGRTTHFEFSFRPNRILMHDTTCTPAIADIAGLRDAVAEAGGTPEDLTPQLPVEVSVDHSLAVDVYANPQAALRNGAREIARNRERYAFLKWASANLKGVHVNPPGTGIMHTINLEQLATVLELRDDGFAHPDMLLGTDSHTPMINGIGVLGWGIGGLEAESVMFGQPATLAMPRVIGVRLEGSLPPGTLSTDLALEVTHQLRALDVTGAFVEFFGPGVVGLSAGDRAVIANMAPEYGASTGFFPVDASTVDYLAATGRPERLTRLIGPVFRRMGLWFDPAEQPHFDAGLTIDLSILRPLLAGPRRPQDRCAPGEARACVEAAIDRPLVLSAKEDVPDGAVGVAAITSCTNTSDPRLLITAGLLARKARQRGLQVPRWVKTSLAPGSPSARDYLDRAGLTEDLSALGFDIVGFGCTTCIGNSGPLPPVIETALQQGKAICAVLSGNRNFPGRVHPKLDLGYLASPPLVVAYAIRGVIDGDILTDPVGTDPDGAAVFMSDLWPDAEEVSAALALGYRSKDISRAFYQASENPEWQAIDCPATPQFAWDPKSRNLRRPKFASLSETSRLGTYHAAPLLVLGDDMTTDHISPAGWIAPDSEAGKWLIDRGGTPEDLNVYASYRGNWEVMLRGLFTNRLARNFLARDLVPAWTVLEDGMQLPVYKAAEQMQAAGTPVVVLAGERYGMGSSRDWAAKGVALLGAKAVIARSFERIHRQNLIGMGVVPLVITDGFIPAKAGVTASDRFHIDLPSADLAPNRDVTLGWERADGSRTPITCRADVQTGQEVAVLQQGGVLAAILNRTLGRKTPRQDAAEVAGNSLFL</sequence>
<dbReference type="InterPro" id="IPR036008">
    <property type="entry name" value="Aconitase_4Fe-4S_dom"/>
</dbReference>
<evidence type="ECO:0000256" key="12">
    <source>
        <dbReference type="ARBA" id="ARBA00031977"/>
    </source>
</evidence>
<dbReference type="InterPro" id="IPR006249">
    <property type="entry name" value="Aconitase/IRP2"/>
</dbReference>
<evidence type="ECO:0000313" key="15">
    <source>
        <dbReference type="EMBL" id="SIO07446.1"/>
    </source>
</evidence>
<keyword evidence="7" id="KW-0479">Metal-binding</keyword>
<accession>A0A1N6GIV4</accession>
<evidence type="ECO:0000259" key="13">
    <source>
        <dbReference type="Pfam" id="PF00330"/>
    </source>
</evidence>
<dbReference type="GO" id="GO:0003994">
    <property type="term" value="F:aconitate hydratase activity"/>
    <property type="evidence" value="ECO:0007669"/>
    <property type="project" value="UniProtKB-EC"/>
</dbReference>
<dbReference type="InterPro" id="IPR015928">
    <property type="entry name" value="Aconitase/3IPM_dehydase_swvl"/>
</dbReference>
<evidence type="ECO:0000259" key="14">
    <source>
        <dbReference type="Pfam" id="PF00694"/>
    </source>
</evidence>
<comment type="cofactor">
    <cofactor evidence="1">
        <name>[4Fe-4S] cluster</name>
        <dbReference type="ChEBI" id="CHEBI:49883"/>
    </cofactor>
</comment>
<evidence type="ECO:0000256" key="3">
    <source>
        <dbReference type="ARBA" id="ARBA00007185"/>
    </source>
</evidence>
<dbReference type="PRINTS" id="PR00415">
    <property type="entry name" value="ACONITASE"/>
</dbReference>
<dbReference type="Gene3D" id="3.30.499.10">
    <property type="entry name" value="Aconitase, domain 3"/>
    <property type="match status" value="2"/>
</dbReference>
<comment type="similarity">
    <text evidence="3">Belongs to the aconitase/IPM isomerase family.</text>
</comment>
<dbReference type="InterPro" id="IPR001030">
    <property type="entry name" value="Acoase/IPM_deHydtase_lsu_aba"/>
</dbReference>
<dbReference type="SUPFAM" id="SSF52016">
    <property type="entry name" value="LeuD/IlvD-like"/>
    <property type="match status" value="1"/>
</dbReference>
<dbReference type="GO" id="GO:0046872">
    <property type="term" value="F:metal ion binding"/>
    <property type="evidence" value="ECO:0007669"/>
    <property type="project" value="UniProtKB-KW"/>
</dbReference>
<keyword evidence="9" id="KW-0411">Iron-sulfur</keyword>
<dbReference type="RefSeq" id="WP_074256531.1">
    <property type="nucleotide sequence ID" value="NZ_FSRL01000001.1"/>
</dbReference>
<proteinExistence type="inferred from homology"/>
<dbReference type="InterPro" id="IPR000573">
    <property type="entry name" value="AconitaseA/IPMdHydase_ssu_swvl"/>
</dbReference>
<dbReference type="EMBL" id="FSRL01000001">
    <property type="protein sequence ID" value="SIO07446.1"/>
    <property type="molecule type" value="Genomic_DNA"/>
</dbReference>
<organism evidence="15 16">
    <name type="scientific">Vannielia litorea</name>
    <dbReference type="NCBI Taxonomy" id="1217970"/>
    <lineage>
        <taxon>Bacteria</taxon>
        <taxon>Pseudomonadati</taxon>
        <taxon>Pseudomonadota</taxon>
        <taxon>Alphaproteobacteria</taxon>
        <taxon>Rhodobacterales</taxon>
        <taxon>Paracoccaceae</taxon>
        <taxon>Vannielia</taxon>
    </lineage>
</organism>
<evidence type="ECO:0000256" key="8">
    <source>
        <dbReference type="ARBA" id="ARBA00023004"/>
    </source>
</evidence>
<keyword evidence="8" id="KW-0408">Iron</keyword>
<keyword evidence="6" id="KW-0004">4Fe-4S</keyword>
<dbReference type="InterPro" id="IPR015931">
    <property type="entry name" value="Acnase/IPM_dHydase_lsu_aba_1/3"/>
</dbReference>
<dbReference type="PROSITE" id="PS00450">
    <property type="entry name" value="ACONITASE_1"/>
    <property type="match status" value="1"/>
</dbReference>
<dbReference type="Proteomes" id="UP000184932">
    <property type="component" value="Unassembled WGS sequence"/>
</dbReference>